<proteinExistence type="inferred from homology"/>
<dbReference type="PRINTS" id="PR00367">
    <property type="entry name" value="ETHRSPELEMNT"/>
</dbReference>
<protein>
    <submittedName>
        <fullName evidence="9">Protein BONZAI 3</fullName>
    </submittedName>
</protein>
<evidence type="ECO:0000256" key="7">
    <source>
        <dbReference type="SAM" id="MobiDB-lite"/>
    </source>
</evidence>
<keyword evidence="5" id="KW-0539">Nucleus</keyword>
<sequence>MCESETVEVIWMNVESIMLHVQFFRSTIIHSYLFLFFLSCGLSASNGNPRLPDSLHYIDPSGRLNAYQKAIYEVGEVLQFYDADKRFPAWDSEHGPSMVEGIRGSMMAYTSALFNVSLAGLTLFGHVINRAAMIASQSLAHDAKKYFVLLIITDGVVTDLQEIKDALVKASDLPLSTLIVGVGGAHIKETEILDADTGERLESSTGRVASRDIVQFVPFRDVQNKLGGISEDSKVDRRQGKRPLPSDHESEAKEEAAVHQFYAARSQQETSAMVQALTQVIANDNNPLLLKLHRYDQNQSQHQQVQPQGKVRRMQYRGVRKRPWGKWAAEIRDPNKACRVWLGTFATAEAAASAYDEAALRFKGSKAKLNFPERVHRKPESGCLTTSYEVQPPLALLPTPPPPPPPFSDQYAQPQLLGGGSNGLNYGLSGGEYGGAFSTTLSSSSTMLTSRQQLQQEEL</sequence>
<dbReference type="PANTHER" id="PTHR10857">
    <property type="entry name" value="COPINE"/>
    <property type="match status" value="1"/>
</dbReference>
<dbReference type="GO" id="GO:0005544">
    <property type="term" value="F:calcium-dependent phospholipid binding"/>
    <property type="evidence" value="ECO:0007669"/>
    <property type="project" value="InterPro"/>
</dbReference>
<dbReference type="Proteomes" id="UP000436088">
    <property type="component" value="Unassembled WGS sequence"/>
</dbReference>
<feature type="region of interest" description="Disordered" evidence="7">
    <location>
        <begin position="228"/>
        <end position="255"/>
    </location>
</feature>
<evidence type="ECO:0000256" key="3">
    <source>
        <dbReference type="ARBA" id="ARBA00023125"/>
    </source>
</evidence>
<evidence type="ECO:0000256" key="2">
    <source>
        <dbReference type="ARBA" id="ARBA00023015"/>
    </source>
</evidence>
<dbReference type="PROSITE" id="PS51032">
    <property type="entry name" value="AP2_ERF"/>
    <property type="match status" value="1"/>
</dbReference>
<keyword evidence="10" id="KW-1185">Reference proteome</keyword>
<accession>A0A6A2X9J2</accession>
<dbReference type="InterPro" id="IPR001471">
    <property type="entry name" value="AP2/ERF_dom"/>
</dbReference>
<comment type="caution">
    <text evidence="9">The sequence shown here is derived from an EMBL/GenBank/DDBJ whole genome shotgun (WGS) entry which is preliminary data.</text>
</comment>
<organism evidence="9 10">
    <name type="scientific">Hibiscus syriacus</name>
    <name type="common">Rose of Sharon</name>
    <dbReference type="NCBI Taxonomy" id="106335"/>
    <lineage>
        <taxon>Eukaryota</taxon>
        <taxon>Viridiplantae</taxon>
        <taxon>Streptophyta</taxon>
        <taxon>Embryophyta</taxon>
        <taxon>Tracheophyta</taxon>
        <taxon>Spermatophyta</taxon>
        <taxon>Magnoliopsida</taxon>
        <taxon>eudicotyledons</taxon>
        <taxon>Gunneridae</taxon>
        <taxon>Pentapetalae</taxon>
        <taxon>rosids</taxon>
        <taxon>malvids</taxon>
        <taxon>Malvales</taxon>
        <taxon>Malvaceae</taxon>
        <taxon>Malvoideae</taxon>
        <taxon>Hibiscus</taxon>
    </lineage>
</organism>
<evidence type="ECO:0000256" key="4">
    <source>
        <dbReference type="ARBA" id="ARBA00023163"/>
    </source>
</evidence>
<evidence type="ECO:0000313" key="9">
    <source>
        <dbReference type="EMBL" id="KAE8665920.1"/>
    </source>
</evidence>
<dbReference type="Pfam" id="PF07002">
    <property type="entry name" value="Copine"/>
    <property type="match status" value="2"/>
</dbReference>
<dbReference type="InterPro" id="IPR010734">
    <property type="entry name" value="Copine_C"/>
</dbReference>
<dbReference type="EMBL" id="VEPZ02001604">
    <property type="protein sequence ID" value="KAE8665920.1"/>
    <property type="molecule type" value="Genomic_DNA"/>
</dbReference>
<comment type="subcellular location">
    <subcellularLocation>
        <location evidence="1">Nucleus</location>
    </subcellularLocation>
</comment>
<name>A0A6A2X9J2_HIBSY</name>
<dbReference type="SMART" id="SM00380">
    <property type="entry name" value="AP2"/>
    <property type="match status" value="1"/>
</dbReference>
<evidence type="ECO:0000259" key="8">
    <source>
        <dbReference type="PROSITE" id="PS51032"/>
    </source>
</evidence>
<reference evidence="9" key="1">
    <citation type="submission" date="2019-09" db="EMBL/GenBank/DDBJ databases">
        <title>Draft genome information of white flower Hibiscus syriacus.</title>
        <authorList>
            <person name="Kim Y.-M."/>
        </authorList>
    </citation>
    <scope>NUCLEOTIDE SEQUENCE [LARGE SCALE GENOMIC DNA]</scope>
    <source>
        <strain evidence="9">YM2019G1</strain>
    </source>
</reference>
<dbReference type="InterPro" id="IPR045052">
    <property type="entry name" value="Copine"/>
</dbReference>
<keyword evidence="3" id="KW-0238">DNA-binding</keyword>
<dbReference type="GO" id="GO:0003700">
    <property type="term" value="F:DNA-binding transcription factor activity"/>
    <property type="evidence" value="ECO:0007669"/>
    <property type="project" value="InterPro"/>
</dbReference>
<dbReference type="GO" id="GO:0071277">
    <property type="term" value="P:cellular response to calcium ion"/>
    <property type="evidence" value="ECO:0007669"/>
    <property type="project" value="TreeGrafter"/>
</dbReference>
<dbReference type="AlphaFoldDB" id="A0A6A2X9J2"/>
<dbReference type="GO" id="GO:0003677">
    <property type="term" value="F:DNA binding"/>
    <property type="evidence" value="ECO:0007669"/>
    <property type="project" value="UniProtKB-KW"/>
</dbReference>
<evidence type="ECO:0000256" key="1">
    <source>
        <dbReference type="ARBA" id="ARBA00004123"/>
    </source>
</evidence>
<dbReference type="Gene3D" id="3.30.730.10">
    <property type="entry name" value="AP2/ERF domain"/>
    <property type="match status" value="1"/>
</dbReference>
<evidence type="ECO:0000256" key="6">
    <source>
        <dbReference type="ARBA" id="ARBA00024343"/>
    </source>
</evidence>
<comment type="similarity">
    <text evidence="6">Belongs to the AP2/ERF transcription factor family. ERF subfamily.</text>
</comment>
<keyword evidence="2" id="KW-0805">Transcription regulation</keyword>
<dbReference type="InterPro" id="IPR036955">
    <property type="entry name" value="AP2/ERF_dom_sf"/>
</dbReference>
<dbReference type="GO" id="GO:0005886">
    <property type="term" value="C:plasma membrane"/>
    <property type="evidence" value="ECO:0007669"/>
    <property type="project" value="TreeGrafter"/>
</dbReference>
<feature type="domain" description="AP2/ERF" evidence="8">
    <location>
        <begin position="315"/>
        <end position="372"/>
    </location>
</feature>
<dbReference type="InterPro" id="IPR016177">
    <property type="entry name" value="DNA-bd_dom_sf"/>
</dbReference>
<dbReference type="PANTHER" id="PTHR10857:SF106">
    <property type="entry name" value="C2 DOMAIN-CONTAINING PROTEIN"/>
    <property type="match status" value="1"/>
</dbReference>
<dbReference type="GO" id="GO:0005634">
    <property type="term" value="C:nucleus"/>
    <property type="evidence" value="ECO:0007669"/>
    <property type="project" value="UniProtKB-SubCell"/>
</dbReference>
<feature type="compositionally biased region" description="Basic and acidic residues" evidence="7">
    <location>
        <begin position="231"/>
        <end position="255"/>
    </location>
</feature>
<feature type="compositionally biased region" description="Pro residues" evidence="7">
    <location>
        <begin position="398"/>
        <end position="407"/>
    </location>
</feature>
<dbReference type="SUPFAM" id="SSF54171">
    <property type="entry name" value="DNA-binding domain"/>
    <property type="match status" value="1"/>
</dbReference>
<dbReference type="FunFam" id="3.30.730.10:FF:000001">
    <property type="entry name" value="Ethylene-responsive transcription factor 2"/>
    <property type="match status" value="1"/>
</dbReference>
<dbReference type="Pfam" id="PF00847">
    <property type="entry name" value="AP2"/>
    <property type="match status" value="1"/>
</dbReference>
<dbReference type="CDD" id="cd00018">
    <property type="entry name" value="AP2"/>
    <property type="match status" value="1"/>
</dbReference>
<keyword evidence="4" id="KW-0804">Transcription</keyword>
<evidence type="ECO:0000256" key="5">
    <source>
        <dbReference type="ARBA" id="ARBA00023242"/>
    </source>
</evidence>
<dbReference type="InterPro" id="IPR036465">
    <property type="entry name" value="vWFA_dom_sf"/>
</dbReference>
<dbReference type="SUPFAM" id="SSF53300">
    <property type="entry name" value="vWA-like"/>
    <property type="match status" value="1"/>
</dbReference>
<gene>
    <name evidence="9" type="ORF">F3Y22_tig00112523pilonHSYRG00131</name>
</gene>
<evidence type="ECO:0000313" key="10">
    <source>
        <dbReference type="Proteomes" id="UP000436088"/>
    </source>
</evidence>
<feature type="region of interest" description="Disordered" evidence="7">
    <location>
        <begin position="392"/>
        <end position="415"/>
    </location>
</feature>